<sequence length="421" mass="45103">MQLTNSVLPSNLIGFYGACFAGILLSTFMPQMQPYLLSEFLHIPENEQGVMSGNIAFWGEIAIIIAAGFWGTMSDKIGRRHVMAVSFVIMAIGVAGFPFAQSYPQLIFFRIIFGIGVAAFSCMTITIMADYVNDRSRGKATGFLGLANGLGAMTTVFLILRLPAIFQARGMDPHAAGMVTYFIIAGVSLLFAAWMWLSLKKHDPSTQQSSSDSFLEITKKGFRAARDHGVALSYAAAFVSRGNLAIVGTFFTLWLANYGTSELGLSRADALARGGMIVGIAQGVTLIGAPLFGILSDRLARVDALIISLLVSFIGYGGTFFIDDPFSTKMIICAIFIGLGEVGVIITSAVLIAQQTPAEIRGAVIGFFNLSGAVGILVAAKFGGYLFDHWRESGPFVLFGLLALVVTIWAIIVRKKVVPVA</sequence>
<feature type="transmembrane region" description="Helical" evidence="4">
    <location>
        <begin position="276"/>
        <end position="295"/>
    </location>
</feature>
<dbReference type="EMBL" id="BAABDM010000010">
    <property type="protein sequence ID" value="GAA4104579.1"/>
    <property type="molecule type" value="Genomic_DNA"/>
</dbReference>
<dbReference type="PANTHER" id="PTHR23524:SF1">
    <property type="entry name" value="MRH DOMAIN-CONTAINING PROTEIN-RELATED"/>
    <property type="match status" value="1"/>
</dbReference>
<feature type="transmembrane region" description="Helical" evidence="4">
    <location>
        <begin position="229"/>
        <end position="256"/>
    </location>
</feature>
<feature type="transmembrane region" description="Helical" evidence="4">
    <location>
        <begin position="107"/>
        <end position="131"/>
    </location>
</feature>
<name>A0ABP7X4H7_9GAMM</name>
<dbReference type="InterPro" id="IPR011701">
    <property type="entry name" value="MFS"/>
</dbReference>
<dbReference type="InterPro" id="IPR036259">
    <property type="entry name" value="MFS_trans_sf"/>
</dbReference>
<gene>
    <name evidence="6" type="ORF">GCM10022414_33580</name>
</gene>
<dbReference type="Proteomes" id="UP001500392">
    <property type="component" value="Unassembled WGS sequence"/>
</dbReference>
<evidence type="ECO:0000313" key="6">
    <source>
        <dbReference type="EMBL" id="GAA4104579.1"/>
    </source>
</evidence>
<dbReference type="Gene3D" id="1.20.1250.20">
    <property type="entry name" value="MFS general substrate transporter like domains"/>
    <property type="match status" value="1"/>
</dbReference>
<accession>A0ABP7X4H7</accession>
<dbReference type="PROSITE" id="PS50850">
    <property type="entry name" value="MFS"/>
    <property type="match status" value="1"/>
</dbReference>
<evidence type="ECO:0000256" key="2">
    <source>
        <dbReference type="ARBA" id="ARBA00022989"/>
    </source>
</evidence>
<evidence type="ECO:0000256" key="1">
    <source>
        <dbReference type="ARBA" id="ARBA00022692"/>
    </source>
</evidence>
<protein>
    <submittedName>
        <fullName evidence="6">MFS transporter</fullName>
    </submittedName>
</protein>
<keyword evidence="2 4" id="KW-1133">Transmembrane helix</keyword>
<evidence type="ECO:0000313" key="7">
    <source>
        <dbReference type="Proteomes" id="UP001500392"/>
    </source>
</evidence>
<dbReference type="SUPFAM" id="SSF103473">
    <property type="entry name" value="MFS general substrate transporter"/>
    <property type="match status" value="1"/>
</dbReference>
<feature type="transmembrane region" description="Helical" evidence="4">
    <location>
        <begin position="178"/>
        <end position="197"/>
    </location>
</feature>
<feature type="transmembrane region" description="Helical" evidence="4">
    <location>
        <begin position="364"/>
        <end position="387"/>
    </location>
</feature>
<feature type="domain" description="Major facilitator superfamily (MFS) profile" evidence="5">
    <location>
        <begin position="10"/>
        <end position="418"/>
    </location>
</feature>
<feature type="transmembrane region" description="Helical" evidence="4">
    <location>
        <begin position="328"/>
        <end position="352"/>
    </location>
</feature>
<proteinExistence type="predicted"/>
<evidence type="ECO:0000256" key="3">
    <source>
        <dbReference type="ARBA" id="ARBA00023136"/>
    </source>
</evidence>
<dbReference type="PANTHER" id="PTHR23524">
    <property type="entry name" value="TRANSPORTER, PUTATIVE (AFU_ORTHOLOGUE AFUA_8G04850)-RELATED"/>
    <property type="match status" value="1"/>
</dbReference>
<dbReference type="InterPro" id="IPR020846">
    <property type="entry name" value="MFS_dom"/>
</dbReference>
<reference evidence="7" key="1">
    <citation type="journal article" date="2019" name="Int. J. Syst. Evol. Microbiol.">
        <title>The Global Catalogue of Microorganisms (GCM) 10K type strain sequencing project: providing services to taxonomists for standard genome sequencing and annotation.</title>
        <authorList>
            <consortium name="The Broad Institute Genomics Platform"/>
            <consortium name="The Broad Institute Genome Sequencing Center for Infectious Disease"/>
            <person name="Wu L."/>
            <person name="Ma J."/>
        </authorList>
    </citation>
    <scope>NUCLEOTIDE SEQUENCE [LARGE SCALE GENOMIC DNA]</scope>
    <source>
        <strain evidence="7">JCM 17304</strain>
    </source>
</reference>
<evidence type="ECO:0000256" key="4">
    <source>
        <dbReference type="SAM" id="Phobius"/>
    </source>
</evidence>
<comment type="caution">
    <text evidence="6">The sequence shown here is derived from an EMBL/GenBank/DDBJ whole genome shotgun (WGS) entry which is preliminary data.</text>
</comment>
<feature type="transmembrane region" description="Helical" evidence="4">
    <location>
        <begin position="302"/>
        <end position="322"/>
    </location>
</feature>
<feature type="transmembrane region" description="Helical" evidence="4">
    <location>
        <begin position="82"/>
        <end position="101"/>
    </location>
</feature>
<feature type="transmembrane region" description="Helical" evidence="4">
    <location>
        <begin position="393"/>
        <end position="413"/>
    </location>
</feature>
<feature type="transmembrane region" description="Helical" evidence="4">
    <location>
        <begin position="49"/>
        <end position="70"/>
    </location>
</feature>
<keyword evidence="7" id="KW-1185">Reference proteome</keyword>
<feature type="transmembrane region" description="Helical" evidence="4">
    <location>
        <begin position="143"/>
        <end position="166"/>
    </location>
</feature>
<feature type="transmembrane region" description="Helical" evidence="4">
    <location>
        <begin position="12"/>
        <end position="29"/>
    </location>
</feature>
<keyword evidence="3 4" id="KW-0472">Membrane</keyword>
<evidence type="ECO:0000259" key="5">
    <source>
        <dbReference type="PROSITE" id="PS50850"/>
    </source>
</evidence>
<keyword evidence="1 4" id="KW-0812">Transmembrane</keyword>
<dbReference type="Pfam" id="PF07690">
    <property type="entry name" value="MFS_1"/>
    <property type="match status" value="1"/>
</dbReference>
<organism evidence="6 7">
    <name type="scientific">Zhongshania borealis</name>
    <dbReference type="NCBI Taxonomy" id="889488"/>
    <lineage>
        <taxon>Bacteria</taxon>
        <taxon>Pseudomonadati</taxon>
        <taxon>Pseudomonadota</taxon>
        <taxon>Gammaproteobacteria</taxon>
        <taxon>Cellvibrionales</taxon>
        <taxon>Spongiibacteraceae</taxon>
        <taxon>Zhongshania</taxon>
    </lineage>
</organism>